<dbReference type="EMBL" id="CP099489">
    <property type="protein sequence ID" value="USQ80133.1"/>
    <property type="molecule type" value="Genomic_DNA"/>
</dbReference>
<name>A0ABY4YUT8_9MICO</name>
<feature type="region of interest" description="Disordered" evidence="1">
    <location>
        <begin position="137"/>
        <end position="189"/>
    </location>
</feature>
<evidence type="ECO:0000256" key="1">
    <source>
        <dbReference type="SAM" id="MobiDB-lite"/>
    </source>
</evidence>
<proteinExistence type="predicted"/>
<dbReference type="RefSeq" id="WP_252593509.1">
    <property type="nucleotide sequence ID" value="NZ_CP099489.1"/>
</dbReference>
<feature type="compositionally biased region" description="Basic and acidic residues" evidence="1">
    <location>
        <begin position="137"/>
        <end position="149"/>
    </location>
</feature>
<gene>
    <name evidence="2" type="ORF">NF556_00265</name>
</gene>
<dbReference type="Proteomes" id="UP001056455">
    <property type="component" value="Chromosome"/>
</dbReference>
<keyword evidence="3" id="KW-1185">Reference proteome</keyword>
<evidence type="ECO:0000313" key="3">
    <source>
        <dbReference type="Proteomes" id="UP001056455"/>
    </source>
</evidence>
<organism evidence="2 3">
    <name type="scientific">Ornithinimicrobium faecis</name>
    <dbReference type="NCBI Taxonomy" id="2934158"/>
    <lineage>
        <taxon>Bacteria</taxon>
        <taxon>Bacillati</taxon>
        <taxon>Actinomycetota</taxon>
        <taxon>Actinomycetes</taxon>
        <taxon>Micrococcales</taxon>
        <taxon>Ornithinimicrobiaceae</taxon>
        <taxon>Ornithinimicrobium</taxon>
    </lineage>
</organism>
<reference evidence="2" key="1">
    <citation type="submission" date="2022-06" db="EMBL/GenBank/DDBJ databases">
        <title>Ornithinimicrobium HY1793.</title>
        <authorList>
            <person name="Huang Y."/>
        </authorList>
    </citation>
    <scope>NUCLEOTIDE SEQUENCE</scope>
    <source>
        <strain evidence="2">HY1793</strain>
    </source>
</reference>
<protein>
    <submittedName>
        <fullName evidence="2">Uncharacterized protein</fullName>
    </submittedName>
</protein>
<accession>A0ABY4YUT8</accession>
<sequence length="189" mass="21833">MSIDYHFHYAAPLSYGTFPVEVYSTITDIQPAIITSQEYVQQVEQIERRRPKTRGTLQSDGARIVLHLIDILTRLQEFHHMPDRKTYHHLFQGGSAYWGNTPIAFDSYLENLEEAWLQGKTAGTKWRIPKEKALAELKEKSQADRETRSLRLFGHPKNREGPIESDFEDDWALLPVTPQDLGESSPERP</sequence>
<evidence type="ECO:0000313" key="2">
    <source>
        <dbReference type="EMBL" id="USQ80133.1"/>
    </source>
</evidence>